<dbReference type="KEGG" id="brs:S23_04340"/>
<feature type="domain" description="ATP-grasp" evidence="2">
    <location>
        <begin position="79"/>
        <end position="266"/>
    </location>
</feature>
<proteinExistence type="predicted"/>
<dbReference type="InterPro" id="IPR011761">
    <property type="entry name" value="ATP-grasp"/>
</dbReference>
<protein>
    <recommendedName>
        <fullName evidence="2">ATP-grasp domain-containing protein</fullName>
    </recommendedName>
</protein>
<reference evidence="3 4" key="1">
    <citation type="journal article" date="2012" name="Microbes Environ.">
        <title>Complete genome sequence of Bradyrhizobium sp. S23321: insights into symbiosis evolution in soil oligotrophs.</title>
        <authorList>
            <person name="Okubo T."/>
            <person name="Tsukui T."/>
            <person name="Maita H."/>
            <person name="Okamoto S."/>
            <person name="Oshima K."/>
            <person name="Fujisawa T."/>
            <person name="Saito A."/>
            <person name="Futamata H."/>
            <person name="Hattori R."/>
            <person name="Shimomura Y."/>
            <person name="Haruta S."/>
            <person name="Morimoto S."/>
            <person name="Wang Y."/>
            <person name="Sakai Y."/>
            <person name="Hattori M."/>
            <person name="Aizawa S."/>
            <person name="Nagashima K.V.P."/>
            <person name="Masuda S."/>
            <person name="Hattori T."/>
            <person name="Yamashita A."/>
            <person name="Bao Z."/>
            <person name="Hayatsu M."/>
            <person name="Kajiya-Kanegae H."/>
            <person name="Yoshinaga I."/>
            <person name="Sakamoto K."/>
            <person name="Toyota K."/>
            <person name="Nakao M."/>
            <person name="Kohara M."/>
            <person name="Anda M."/>
            <person name="Niwa R."/>
            <person name="Jung-Hwan P."/>
            <person name="Sameshima-Saito R."/>
            <person name="Tokuda S."/>
            <person name="Yamamoto S."/>
            <person name="Yamamoto S."/>
            <person name="Yokoyama T."/>
            <person name="Akutsu T."/>
            <person name="Nakamura Y."/>
            <person name="Nakahira-Yanaka Y."/>
            <person name="Takada Hoshino Y."/>
            <person name="Hirakawa H."/>
            <person name="Mitsui H."/>
            <person name="Terasawa K."/>
            <person name="Itakura M."/>
            <person name="Sato S."/>
            <person name="Ikeda-Ohtsubo W."/>
            <person name="Sakakura N."/>
            <person name="Kaminuma E."/>
            <person name="Minamisawa K."/>
        </authorList>
    </citation>
    <scope>NUCLEOTIDE SEQUENCE [LARGE SCALE GENOMIC DNA]</scope>
    <source>
        <strain evidence="3 4">S23321</strain>
    </source>
</reference>
<dbReference type="GO" id="GO:0005524">
    <property type="term" value="F:ATP binding"/>
    <property type="evidence" value="ECO:0007669"/>
    <property type="project" value="UniProtKB-UniRule"/>
</dbReference>
<organism evidence="3 4">
    <name type="scientific">Bradyrhizobium cosmicum</name>
    <dbReference type="NCBI Taxonomy" id="1404864"/>
    <lineage>
        <taxon>Bacteria</taxon>
        <taxon>Pseudomonadati</taxon>
        <taxon>Pseudomonadota</taxon>
        <taxon>Alphaproteobacteria</taxon>
        <taxon>Hyphomicrobiales</taxon>
        <taxon>Nitrobacteraceae</taxon>
        <taxon>Bradyrhizobium</taxon>
    </lineage>
</organism>
<evidence type="ECO:0000313" key="4">
    <source>
        <dbReference type="Proteomes" id="UP000007886"/>
    </source>
</evidence>
<evidence type="ECO:0000259" key="2">
    <source>
        <dbReference type="PROSITE" id="PS50975"/>
    </source>
</evidence>
<name>A0AAI8M895_9BRAD</name>
<evidence type="ECO:0000313" key="3">
    <source>
        <dbReference type="EMBL" id="BAL73656.1"/>
    </source>
</evidence>
<evidence type="ECO:0000256" key="1">
    <source>
        <dbReference type="PROSITE-ProRule" id="PRU00409"/>
    </source>
</evidence>
<dbReference type="Gene3D" id="3.30.470.20">
    <property type="entry name" value="ATP-grasp fold, B domain"/>
    <property type="match status" value="1"/>
</dbReference>
<accession>A0AAI8M895</accession>
<gene>
    <name evidence="3" type="ORF">S23_04340</name>
</gene>
<dbReference type="AlphaFoldDB" id="A0AAI8M895"/>
<dbReference type="EMBL" id="AP012279">
    <property type="protein sequence ID" value="BAL73656.1"/>
    <property type="molecule type" value="Genomic_DNA"/>
</dbReference>
<keyword evidence="1" id="KW-0067">ATP-binding</keyword>
<dbReference type="PROSITE" id="PS50975">
    <property type="entry name" value="ATP_GRASP"/>
    <property type="match status" value="1"/>
</dbReference>
<dbReference type="Proteomes" id="UP000007886">
    <property type="component" value="Chromosome"/>
</dbReference>
<dbReference type="SUPFAM" id="SSF56059">
    <property type="entry name" value="Glutathione synthetase ATP-binding domain-like"/>
    <property type="match status" value="1"/>
</dbReference>
<sequence length="275" mass="32129">MWHVRFGKQADRAREISTHANHARFDCTFGELRATDISCFDCVVPLDLPDYDEVRWNEGYWGRKFWSPHPDHVKLCDDKLSLNRFLLDSEFAALVPPLRESNSDQFPYILKRRRDEWGRNSFVIRNVEDERMLAELVASPDYFRQAYVYGREEYAVHILMVDNTVEYAQTVKYEMGSASWIKGEKAAPESIVYLPPDDHLAVFARLLTKIGYCGTCCIDYKMDNGRPMLLEINPRVGASLTRDIDRYLDAYLRSLGLSDSRVWNVLRRALKTRRK</sequence>
<dbReference type="RefSeq" id="WP_014439066.1">
    <property type="nucleotide sequence ID" value="NC_017082.1"/>
</dbReference>
<dbReference type="GO" id="GO:0046872">
    <property type="term" value="F:metal ion binding"/>
    <property type="evidence" value="ECO:0007669"/>
    <property type="project" value="InterPro"/>
</dbReference>
<keyword evidence="4" id="KW-1185">Reference proteome</keyword>
<keyword evidence="1" id="KW-0547">Nucleotide-binding</keyword>